<evidence type="ECO:0000256" key="4">
    <source>
        <dbReference type="ARBA" id="ARBA00022452"/>
    </source>
</evidence>
<evidence type="ECO:0000313" key="9">
    <source>
        <dbReference type="Proteomes" id="UP000036771"/>
    </source>
</evidence>
<dbReference type="AlphaFoldDB" id="A0A0K8MCI8"/>
<name>A0A0K8MCI8_9PROT</name>
<evidence type="ECO:0000256" key="3">
    <source>
        <dbReference type="ARBA" id="ARBA00022448"/>
    </source>
</evidence>
<dbReference type="Gene3D" id="1.20.1600.10">
    <property type="entry name" value="Outer membrane efflux proteins (OEP)"/>
    <property type="match status" value="1"/>
</dbReference>
<dbReference type="Proteomes" id="UP000036771">
    <property type="component" value="Unassembled WGS sequence"/>
</dbReference>
<dbReference type="InterPro" id="IPR003423">
    <property type="entry name" value="OMP_efflux"/>
</dbReference>
<gene>
    <name evidence="8" type="primary">bepC_1</name>
    <name evidence="8" type="ORF">Cva_00830</name>
</gene>
<organism evidence="8 9">
    <name type="scientific">Caedimonas varicaedens</name>
    <dbReference type="NCBI Taxonomy" id="1629334"/>
    <lineage>
        <taxon>Bacteria</taxon>
        <taxon>Pseudomonadati</taxon>
        <taxon>Pseudomonadota</taxon>
        <taxon>Alphaproteobacteria</taxon>
        <taxon>Holosporales</taxon>
        <taxon>Caedimonadaceae</taxon>
        <taxon>Caedimonas</taxon>
    </lineage>
</organism>
<dbReference type="GO" id="GO:0015288">
    <property type="term" value="F:porin activity"/>
    <property type="evidence" value="ECO:0007669"/>
    <property type="project" value="TreeGrafter"/>
</dbReference>
<evidence type="ECO:0000256" key="6">
    <source>
        <dbReference type="ARBA" id="ARBA00023136"/>
    </source>
</evidence>
<comment type="similarity">
    <text evidence="2">Belongs to the outer membrane factor (OMF) (TC 1.B.17) family.</text>
</comment>
<keyword evidence="9" id="KW-1185">Reference proteome</keyword>
<keyword evidence="7" id="KW-0998">Cell outer membrane</keyword>
<keyword evidence="3" id="KW-0813">Transport</keyword>
<keyword evidence="6" id="KW-0472">Membrane</keyword>
<dbReference type="GO" id="GO:0009279">
    <property type="term" value="C:cell outer membrane"/>
    <property type="evidence" value="ECO:0007669"/>
    <property type="project" value="UniProtKB-SubCell"/>
</dbReference>
<dbReference type="InterPro" id="IPR010130">
    <property type="entry name" value="T1SS_OMP_TolC"/>
</dbReference>
<evidence type="ECO:0000256" key="1">
    <source>
        <dbReference type="ARBA" id="ARBA00004442"/>
    </source>
</evidence>
<sequence length="552" mass="61467">MTKFRDILSIGVATIAIVTMAGQNLIATDSSDTVQKQTQKKLMKKKGKKQKHKRGVSVKNNYIAPKIQINPVSSKEDKTPLWLRISHEPIVHPKEMNRKFGANHPFNKALATAYNYNPQIKSKLRQYYAIAEGISQAMAGFRPSVVGTVQTGYSVSETQNKNVLDQGVTDARSLNQKSATVNITQNLYKGGGTIAEMSAAENQVRSARADFLNTEQSILLNAAQAYLELWFQREKLKTIKISEKFYKETLQQVKAQAEVGESSTITDVAQAEFEYEKSVATRINTEADLENAHATYIQTIGEEPPAVLTLPAPINEIMELPSSLSIFLGAVEKYNPDIIKAQYDYISSKDSVDVAAGALLPSVDLVGSADRTIDNSTRGTRQNDASVFLRMTIPIYNNGGADWSSIRKSEQTASQKKHDLDTARDSALKNTKQTWKNLQSNKAQIKRYEAAIKAGDIRTEGTRQEYVVGERSLLEVLQSEEVVVTARVSILEERRDYIFNGYTLISTLGELTPEILQLAVASYDVDTYPETVRDQWLGWDKTEPLRKRGAGR</sequence>
<dbReference type="EMBL" id="BBVC01000029">
    <property type="protein sequence ID" value="GAO98182.1"/>
    <property type="molecule type" value="Genomic_DNA"/>
</dbReference>
<keyword evidence="4" id="KW-1134">Transmembrane beta strand</keyword>
<dbReference type="InterPro" id="IPR051906">
    <property type="entry name" value="TolC-like"/>
</dbReference>
<dbReference type="OrthoDB" id="9789368at2"/>
<evidence type="ECO:0000313" key="8">
    <source>
        <dbReference type="EMBL" id="GAO98182.1"/>
    </source>
</evidence>
<keyword evidence="5" id="KW-0812">Transmembrane</keyword>
<comment type="subcellular location">
    <subcellularLocation>
        <location evidence="1">Cell outer membrane</location>
    </subcellularLocation>
</comment>
<dbReference type="GO" id="GO:1990281">
    <property type="term" value="C:efflux pump complex"/>
    <property type="evidence" value="ECO:0007669"/>
    <property type="project" value="TreeGrafter"/>
</dbReference>
<dbReference type="STRING" id="1629334.Cva_00830"/>
<reference evidence="8 9" key="1">
    <citation type="submission" date="2015-03" db="EMBL/GenBank/DDBJ databases">
        <title>Caedibacter varicaedens, whole genome shotgun sequence.</title>
        <authorList>
            <person name="Suzuki H."/>
            <person name="Dapper A.L."/>
            <person name="Gibson A.K."/>
            <person name="Jackson C."/>
            <person name="Lee H."/>
            <person name="Pejaver V.R."/>
            <person name="Doak T."/>
            <person name="Lynch M."/>
        </authorList>
    </citation>
    <scope>NUCLEOTIDE SEQUENCE [LARGE SCALE GENOMIC DNA]</scope>
</reference>
<dbReference type="PANTHER" id="PTHR30026">
    <property type="entry name" value="OUTER MEMBRANE PROTEIN TOLC"/>
    <property type="match status" value="1"/>
</dbReference>
<accession>A0A0K8MCI8</accession>
<dbReference type="SUPFAM" id="SSF56954">
    <property type="entry name" value="Outer membrane efflux proteins (OEP)"/>
    <property type="match status" value="1"/>
</dbReference>
<comment type="caution">
    <text evidence="8">The sequence shown here is derived from an EMBL/GenBank/DDBJ whole genome shotgun (WGS) entry which is preliminary data.</text>
</comment>
<dbReference type="NCBIfam" id="TIGR01844">
    <property type="entry name" value="type_I_sec_TolC"/>
    <property type="match status" value="1"/>
</dbReference>
<dbReference type="Pfam" id="PF02321">
    <property type="entry name" value="OEP"/>
    <property type="match status" value="2"/>
</dbReference>
<dbReference type="GO" id="GO:0015562">
    <property type="term" value="F:efflux transmembrane transporter activity"/>
    <property type="evidence" value="ECO:0007669"/>
    <property type="project" value="InterPro"/>
</dbReference>
<evidence type="ECO:0000256" key="2">
    <source>
        <dbReference type="ARBA" id="ARBA00007613"/>
    </source>
</evidence>
<evidence type="ECO:0000256" key="5">
    <source>
        <dbReference type="ARBA" id="ARBA00022692"/>
    </source>
</evidence>
<evidence type="ECO:0000256" key="7">
    <source>
        <dbReference type="ARBA" id="ARBA00023237"/>
    </source>
</evidence>
<dbReference type="PANTHER" id="PTHR30026:SF22">
    <property type="entry name" value="OUTER MEMBRANE EFFLUX PROTEIN"/>
    <property type="match status" value="1"/>
</dbReference>
<proteinExistence type="inferred from homology"/>
<protein>
    <submittedName>
        <fullName evidence="8">Outer membrane efflux protein BepC</fullName>
    </submittedName>
</protein>